<keyword evidence="3" id="KW-1185">Reference proteome</keyword>
<dbReference type="EMBL" id="JAOVZQ010000001">
    <property type="protein sequence ID" value="MCY0093470.1"/>
    <property type="molecule type" value="Genomic_DNA"/>
</dbReference>
<organism evidence="2 3">
    <name type="scientific">Hoeflea ulvae</name>
    <dbReference type="NCBI Taxonomy" id="2983764"/>
    <lineage>
        <taxon>Bacteria</taxon>
        <taxon>Pseudomonadati</taxon>
        <taxon>Pseudomonadota</taxon>
        <taxon>Alphaproteobacteria</taxon>
        <taxon>Hyphomicrobiales</taxon>
        <taxon>Rhizobiaceae</taxon>
        <taxon>Hoeflea</taxon>
    </lineage>
</organism>
<dbReference type="GO" id="GO:0004497">
    <property type="term" value="F:monooxygenase activity"/>
    <property type="evidence" value="ECO:0007669"/>
    <property type="project" value="UniProtKB-KW"/>
</dbReference>
<evidence type="ECO:0000259" key="1">
    <source>
        <dbReference type="PROSITE" id="PS51725"/>
    </source>
</evidence>
<evidence type="ECO:0000313" key="3">
    <source>
        <dbReference type="Proteomes" id="UP001081283"/>
    </source>
</evidence>
<dbReference type="PANTHER" id="PTHR33336">
    <property type="entry name" value="QUINOL MONOOXYGENASE YGIN-RELATED"/>
    <property type="match status" value="1"/>
</dbReference>
<proteinExistence type="predicted"/>
<feature type="domain" description="ABM" evidence="1">
    <location>
        <begin position="2"/>
        <end position="90"/>
    </location>
</feature>
<name>A0ABT3YC61_9HYPH</name>
<protein>
    <submittedName>
        <fullName evidence="2">Antibiotic biosynthesis monooxygenase</fullName>
    </submittedName>
</protein>
<gene>
    <name evidence="2" type="ORF">OEG82_05470</name>
</gene>
<keyword evidence="2" id="KW-0503">Monooxygenase</keyword>
<comment type="caution">
    <text evidence="2">The sequence shown here is derived from an EMBL/GenBank/DDBJ whole genome shotgun (WGS) entry which is preliminary data.</text>
</comment>
<sequence>MLVQLVHIQVKPDRIGDFLDAFRINYEGTTKEPGNLRFDVLQDPDDATRFSIYEVFVDEAAVDAHRNTEHYAKTVALLDDIMTGPRSKDFYKMMMSDLTDARVNP</sequence>
<dbReference type="RefSeq" id="WP_267611425.1">
    <property type="nucleotide sequence ID" value="NZ_JAOVZQ010000001.1"/>
</dbReference>
<reference evidence="2" key="1">
    <citation type="submission" date="2022-10" db="EMBL/GenBank/DDBJ databases">
        <title>Hoeflea sp. J2-29, isolated from marine algae.</title>
        <authorList>
            <person name="Kristyanto S."/>
            <person name="Kim J.M."/>
            <person name="Jeon C.O."/>
        </authorList>
    </citation>
    <scope>NUCLEOTIDE SEQUENCE</scope>
    <source>
        <strain evidence="2">J2-29</strain>
    </source>
</reference>
<dbReference type="Gene3D" id="3.30.70.100">
    <property type="match status" value="1"/>
</dbReference>
<dbReference type="Pfam" id="PF03992">
    <property type="entry name" value="ABM"/>
    <property type="match status" value="1"/>
</dbReference>
<dbReference type="PANTHER" id="PTHR33336:SF1">
    <property type="entry name" value="(4S)-4-HYDROXY-5-PHOSPHONOOXYPENTANE-2,3-DIONE ISOMERASE"/>
    <property type="match status" value="1"/>
</dbReference>
<accession>A0ABT3YC61</accession>
<evidence type="ECO:0000313" key="2">
    <source>
        <dbReference type="EMBL" id="MCY0093470.1"/>
    </source>
</evidence>
<dbReference type="PROSITE" id="PS51725">
    <property type="entry name" value="ABM"/>
    <property type="match status" value="1"/>
</dbReference>
<dbReference type="Proteomes" id="UP001081283">
    <property type="component" value="Unassembled WGS sequence"/>
</dbReference>
<dbReference type="SUPFAM" id="SSF54909">
    <property type="entry name" value="Dimeric alpha+beta barrel"/>
    <property type="match status" value="1"/>
</dbReference>
<keyword evidence="2" id="KW-0560">Oxidoreductase</keyword>
<dbReference type="InterPro" id="IPR050744">
    <property type="entry name" value="AI-2_Isomerase_LsrG"/>
</dbReference>
<dbReference type="InterPro" id="IPR007138">
    <property type="entry name" value="ABM_dom"/>
</dbReference>
<dbReference type="InterPro" id="IPR011008">
    <property type="entry name" value="Dimeric_a/b-barrel"/>
</dbReference>